<dbReference type="InterPro" id="IPR009492">
    <property type="entry name" value="TniQ"/>
</dbReference>
<dbReference type="Proteomes" id="UP001498501">
    <property type="component" value="Unassembled WGS sequence"/>
</dbReference>
<organism evidence="2 3">
    <name type="scientific">Acinetobacter junii</name>
    <dbReference type="NCBI Taxonomy" id="40215"/>
    <lineage>
        <taxon>Bacteria</taxon>
        <taxon>Pseudomonadati</taxon>
        <taxon>Pseudomonadota</taxon>
        <taxon>Gammaproteobacteria</taxon>
        <taxon>Moraxellales</taxon>
        <taxon>Moraxellaceae</taxon>
        <taxon>Acinetobacter</taxon>
    </lineage>
</organism>
<evidence type="ECO:0000313" key="3">
    <source>
        <dbReference type="Proteomes" id="UP001498501"/>
    </source>
</evidence>
<gene>
    <name evidence="2" type="ORF">WM018_17205</name>
</gene>
<feature type="domain" description="TniQ" evidence="1">
    <location>
        <begin position="9"/>
        <end position="140"/>
    </location>
</feature>
<dbReference type="RefSeq" id="WP_340476082.1">
    <property type="nucleotide sequence ID" value="NZ_JBBMLE010000147.1"/>
</dbReference>
<reference evidence="2 3" key="1">
    <citation type="submission" date="2024-03" db="EMBL/GenBank/DDBJ databases">
        <title>Cross-transmission of Acinetobacter junii carrying blaOXA-58 in a neonatal intensive care unit.</title>
        <authorList>
            <person name="Bour M."/>
            <person name="Potron A."/>
            <person name="Lecointe D."/>
        </authorList>
    </citation>
    <scope>NUCLEOTIDE SEQUENCE [LARGE SCALE GENOMIC DNA]</scope>
    <source>
        <strain evidence="2 3">21A3096 case 1</strain>
    </source>
</reference>
<name>A0ABU8ZKM1_ACIJU</name>
<comment type="caution">
    <text evidence="2">The sequence shown here is derived from an EMBL/GenBank/DDBJ whole genome shotgun (WGS) entry which is preliminary data.</text>
</comment>
<dbReference type="Pfam" id="PF06527">
    <property type="entry name" value="TniQ"/>
    <property type="match status" value="1"/>
</dbReference>
<accession>A0ABU8ZKM1</accession>
<protein>
    <submittedName>
        <fullName evidence="2">TniQ family protein</fullName>
    </submittedName>
</protein>
<sequence>MTLVSNLLIHPIPYDGESAESFLARVAELNRHSSIERLINKEQRHFLAKSAPNCRLADLPRFKYVLQLLNIDPNHQSLAFAKAGPTSRSARKWSNIELHEDLLKYYPYSYCPQCLEEQPFFKKIWLLQPLYACPIHSIFLVNKCYQCGSSISLSSGVTKCRHCHVLLQDAPKIECSSIRAIRWFVETLNHDSNDFFQYFTAFWLAIRGFFELDNVIDNETTLELIYEYFNNHNQSIIRLSTLINQRINLAHPRIQLLPFLKHSRFFKNYAALVEAKCHTYTPSDKSHIVGLKKRELQLVLGVTHNTLEDWIEQDFLKLGDINHYYDVIPSQSIEKFLILNRHKNLLRKPRTKEIHLHPKQLDLKEISTILDINYETARKLANTGWFDLDRLSNDAKAAEGYSFTKLESFKSEYILASTIAKKLDINPTNLVEKLASIGIVPIRGPHIDASPVNIYLISSVNHLRKSDLEKIIQYPTLTGRPKKSVTPLKTKQDFFSLNEAAEHLNISPNKVSVLIKKGILFKDTSYPLSIKIPKVSVLRLKHKLLSENSISTKQAAKLLNCSVNWLGEYWCKSGFLTVENLVYWKLVQQKDVDEVLKLKETYMTGAEASKLLGMPHSHITNLHTQGLIQPIYLGTGTPIRLFK</sequence>
<dbReference type="EMBL" id="JBBMLE010000147">
    <property type="protein sequence ID" value="MEK0254153.1"/>
    <property type="molecule type" value="Genomic_DNA"/>
</dbReference>
<keyword evidence="3" id="KW-1185">Reference proteome</keyword>
<evidence type="ECO:0000313" key="2">
    <source>
        <dbReference type="EMBL" id="MEK0254153.1"/>
    </source>
</evidence>
<proteinExistence type="predicted"/>
<evidence type="ECO:0000259" key="1">
    <source>
        <dbReference type="Pfam" id="PF06527"/>
    </source>
</evidence>